<evidence type="ECO:0000256" key="1">
    <source>
        <dbReference type="SAM" id="MobiDB-lite"/>
    </source>
</evidence>
<gene>
    <name evidence="2" type="ORF">BN381_70086</name>
</gene>
<sequence>MRLWSNTRTTTPDIIDPPHRSRFRTHRSPQRPRHAHHQQPNNPHTADELTNHGKSRLAQMTPMSTSNLRTRK</sequence>
<keyword evidence="3" id="KW-1185">Reference proteome</keyword>
<feature type="compositionally biased region" description="Basic residues" evidence="1">
    <location>
        <begin position="20"/>
        <end position="37"/>
    </location>
</feature>
<organism evidence="2 3">
    <name type="scientific">Candidatus Neomicrothrix parvicella RN1</name>
    <dbReference type="NCBI Taxonomy" id="1229780"/>
    <lineage>
        <taxon>Bacteria</taxon>
        <taxon>Bacillati</taxon>
        <taxon>Actinomycetota</taxon>
        <taxon>Acidimicrobiia</taxon>
        <taxon>Acidimicrobiales</taxon>
        <taxon>Microthrixaceae</taxon>
        <taxon>Candidatus Neomicrothrix</taxon>
    </lineage>
</organism>
<dbReference type="EMBL" id="CANL01000067">
    <property type="protein sequence ID" value="CCM65387.1"/>
    <property type="molecule type" value="Genomic_DNA"/>
</dbReference>
<protein>
    <submittedName>
        <fullName evidence="2">Uncharacterized protein</fullName>
    </submittedName>
</protein>
<dbReference type="Proteomes" id="UP000018291">
    <property type="component" value="Unassembled WGS sequence"/>
</dbReference>
<evidence type="ECO:0000313" key="2">
    <source>
        <dbReference type="EMBL" id="CCM65387.1"/>
    </source>
</evidence>
<name>R4Z7E9_9ACTN</name>
<dbReference type="AlphaFoldDB" id="R4Z7E9"/>
<dbReference type="STRING" id="1229780.BN381_70086"/>
<feature type="region of interest" description="Disordered" evidence="1">
    <location>
        <begin position="1"/>
        <end position="72"/>
    </location>
</feature>
<accession>R4Z7E9</accession>
<evidence type="ECO:0000313" key="3">
    <source>
        <dbReference type="Proteomes" id="UP000018291"/>
    </source>
</evidence>
<reference evidence="2 3" key="1">
    <citation type="journal article" date="2013" name="ISME J.">
        <title>Metabolic model for the filamentous 'Candidatus Microthrix parvicella' based on genomic and metagenomic analyses.</title>
        <authorList>
            <person name="Jon McIlroy S."/>
            <person name="Kristiansen R."/>
            <person name="Albertsen M."/>
            <person name="Michael Karst S."/>
            <person name="Rossetti S."/>
            <person name="Lund Nielsen J."/>
            <person name="Tandoi V."/>
            <person name="James Seviour R."/>
            <person name="Nielsen P.H."/>
        </authorList>
    </citation>
    <scope>NUCLEOTIDE SEQUENCE [LARGE SCALE GENOMIC DNA]</scope>
    <source>
        <strain evidence="2 3">RN1</strain>
    </source>
</reference>
<comment type="caution">
    <text evidence="2">The sequence shown here is derived from an EMBL/GenBank/DDBJ whole genome shotgun (WGS) entry which is preliminary data.</text>
</comment>
<proteinExistence type="predicted"/>
<dbReference type="HOGENOM" id="CLU_2714883_0_0_11"/>
<feature type="compositionally biased region" description="Polar residues" evidence="1">
    <location>
        <begin position="61"/>
        <end position="72"/>
    </location>
</feature>